<sequence length="230" mass="24580">MFSSGASSSSSDEVSIWPPPGRRKRHPAGDGRVCRTSLTSRFGDYSRSGRFAGEASSFSDNDDSDDSNRLLHKFDPLDSRSGIIGSPLGGIRIDVGFAGVDCDDRSISTSGFCSTSPLTCRSSSLDNCLSPNAGSTDYLATRFQAWSCQDNESSPAYFSSPVIVNRQSQATSSNRFRLVVDTSGEFLAGQSSMGEPYTVQTISSAKTTSDCSTSDVCSQSWPSSRFLNLS</sequence>
<proteinExistence type="predicted"/>
<feature type="region of interest" description="Disordered" evidence="1">
    <location>
        <begin position="1"/>
        <end position="35"/>
    </location>
</feature>
<feature type="compositionally biased region" description="Low complexity" evidence="1">
    <location>
        <begin position="1"/>
        <end position="15"/>
    </location>
</feature>
<keyword evidence="3" id="KW-1185">Reference proteome</keyword>
<protein>
    <submittedName>
        <fullName evidence="2">Uncharacterized protein</fullName>
    </submittedName>
</protein>
<dbReference type="EMBL" id="CAAALY010036305">
    <property type="protein sequence ID" value="VEL18279.1"/>
    <property type="molecule type" value="Genomic_DNA"/>
</dbReference>
<evidence type="ECO:0000313" key="3">
    <source>
        <dbReference type="Proteomes" id="UP000784294"/>
    </source>
</evidence>
<evidence type="ECO:0000256" key="1">
    <source>
        <dbReference type="SAM" id="MobiDB-lite"/>
    </source>
</evidence>
<reference evidence="2" key="1">
    <citation type="submission" date="2018-11" db="EMBL/GenBank/DDBJ databases">
        <authorList>
            <consortium name="Pathogen Informatics"/>
        </authorList>
    </citation>
    <scope>NUCLEOTIDE SEQUENCE</scope>
</reference>
<organism evidence="2 3">
    <name type="scientific">Protopolystoma xenopodis</name>
    <dbReference type="NCBI Taxonomy" id="117903"/>
    <lineage>
        <taxon>Eukaryota</taxon>
        <taxon>Metazoa</taxon>
        <taxon>Spiralia</taxon>
        <taxon>Lophotrochozoa</taxon>
        <taxon>Platyhelminthes</taxon>
        <taxon>Monogenea</taxon>
        <taxon>Polyopisthocotylea</taxon>
        <taxon>Polystomatidea</taxon>
        <taxon>Polystomatidae</taxon>
        <taxon>Protopolystoma</taxon>
    </lineage>
</organism>
<gene>
    <name evidence="2" type="ORF">PXEA_LOCUS11719</name>
</gene>
<evidence type="ECO:0000313" key="2">
    <source>
        <dbReference type="EMBL" id="VEL18279.1"/>
    </source>
</evidence>
<comment type="caution">
    <text evidence="2">The sequence shown here is derived from an EMBL/GenBank/DDBJ whole genome shotgun (WGS) entry which is preliminary data.</text>
</comment>
<name>A0A448WRE0_9PLAT</name>
<accession>A0A448WRE0</accession>
<dbReference type="AlphaFoldDB" id="A0A448WRE0"/>
<dbReference type="OrthoDB" id="6242252at2759"/>
<dbReference type="Proteomes" id="UP000784294">
    <property type="component" value="Unassembled WGS sequence"/>
</dbReference>